<sequence>MTGNIKETLARSQNNGTSSPGGGAPASDGTGGSATFGASTTINGNPANPANPVTGTNIVANIASGVNSFTVNGKADPAGADPANQTTVFQGNIKSAYQGVNTLNFYNFAKLEGTPVTGAAAGNTPAANITATNPKIFFNAMDSYKSRKFDASRRAECRWWRC</sequence>
<keyword evidence="3" id="KW-1185">Reference proteome</keyword>
<name>D3UI05_HELM1</name>
<dbReference type="STRING" id="679897.HMU08710"/>
<proteinExistence type="predicted"/>
<accession>D3UI05</accession>
<dbReference type="AlphaFoldDB" id="D3UI05"/>
<dbReference type="KEGG" id="hms:HMU08710"/>
<evidence type="ECO:0000256" key="1">
    <source>
        <dbReference type="SAM" id="MobiDB-lite"/>
    </source>
</evidence>
<protein>
    <submittedName>
        <fullName evidence="2">Putative Hsr recombination casette</fullName>
    </submittedName>
</protein>
<feature type="region of interest" description="Disordered" evidence="1">
    <location>
        <begin position="1"/>
        <end position="49"/>
    </location>
</feature>
<dbReference type="RefSeq" id="WP_013023202.1">
    <property type="nucleotide sequence ID" value="NC_013949.1"/>
</dbReference>
<organism evidence="2 3">
    <name type="scientific">Helicobacter mustelae (strain ATCC 43772 / CCUG 25715 / CIP 103759 / LMG 18044 / NCTC 12198 / R85-136P)</name>
    <name type="common">Campylobacter mustelae</name>
    <dbReference type="NCBI Taxonomy" id="679897"/>
    <lineage>
        <taxon>Bacteria</taxon>
        <taxon>Pseudomonadati</taxon>
        <taxon>Campylobacterota</taxon>
        <taxon>Epsilonproteobacteria</taxon>
        <taxon>Campylobacterales</taxon>
        <taxon>Helicobacteraceae</taxon>
        <taxon>Helicobacter</taxon>
    </lineage>
</organism>
<feature type="compositionally biased region" description="Polar residues" evidence="1">
    <location>
        <begin position="1"/>
        <end position="15"/>
    </location>
</feature>
<feature type="compositionally biased region" description="Gly residues" evidence="1">
    <location>
        <begin position="19"/>
        <end position="34"/>
    </location>
</feature>
<reference evidence="2 3" key="1">
    <citation type="journal article" date="2010" name="BMC Genomics">
        <title>Comparative genomics and proteomics of Helicobacter mustelae, an ulcerogenic and carcinogenic gastric pathogen.</title>
        <authorList>
            <person name="O'Toole P.W."/>
            <person name="Snelling W.J."/>
            <person name="Canchaya C."/>
            <person name="Forde B.M."/>
            <person name="Hardie K.R."/>
            <person name="Josenhans C."/>
            <person name="Graham R.L.J."/>
            <person name="McMullan G."/>
            <person name="Parkhill J."/>
            <person name="Belda E."/>
            <person name="Bentley S.D."/>
        </authorList>
    </citation>
    <scope>NUCLEOTIDE SEQUENCE [LARGE SCALE GENOMIC DNA]</scope>
    <source>
        <strain evidence="3">ATCC 43772 / LMG 18044 / NCTC 12198 / 12198</strain>
    </source>
</reference>
<dbReference type="Proteomes" id="UP000001522">
    <property type="component" value="Chromosome"/>
</dbReference>
<gene>
    <name evidence="2" type="ordered locus">HMU08710</name>
</gene>
<dbReference type="EMBL" id="FN555004">
    <property type="protein sequence ID" value="CBG40128.1"/>
    <property type="molecule type" value="Genomic_DNA"/>
</dbReference>
<evidence type="ECO:0000313" key="3">
    <source>
        <dbReference type="Proteomes" id="UP000001522"/>
    </source>
</evidence>
<evidence type="ECO:0000313" key="2">
    <source>
        <dbReference type="EMBL" id="CBG40128.1"/>
    </source>
</evidence>
<dbReference type="HOGENOM" id="CLU_1633127_0_0_7"/>